<dbReference type="RefSeq" id="WP_260191402.1">
    <property type="nucleotide sequence ID" value="NZ_JAFFZE010000010.1"/>
</dbReference>
<evidence type="ECO:0000313" key="4">
    <source>
        <dbReference type="Proteomes" id="UP001156441"/>
    </source>
</evidence>
<protein>
    <recommendedName>
        <fullName evidence="2">DUF1023 domain-containing protein</fullName>
    </recommendedName>
</protein>
<dbReference type="InterPro" id="IPR036689">
    <property type="entry name" value="ESAT-6-like_sf"/>
</dbReference>
<sequence>MVNFAQLNEFEPGVFADAADAWEAHATNLGDQRTALGTEVDSLSDWCGEAAEAARTHFDGLKGNLADSVGLLERIAPALRTAEEEIGGAKRLLDEAIADAGDRFRITADGTVQPSGDLTGDIAGDLTDLQDRIDRAVRQATEADERAASTLRELNPVEIGLGEAVTDAANRDALADFPENGTPEEIRQWWDGLSAIEQESLIHGNSALIGSTDGIPVVARDRANRIVLDEHEAILETQLGQYPEGSGERTRIQDRLAAIELIDERLASDQPDRAYLIHFDAQDVTDRDNPGRFVIATGNPDTADNVVTNVHGINSTVDGNIGTWLEQNDATVDAANRADESESTASIAWYGYDAPIGGEVLDGSYAENAAPDLRRFQEGLRASHDGPPSNNTVLGHSYGSTVVGEAAGSGRLHTDQIAFVGSVGTTVDDASDLRLVTGDGDTVRGDSSTVYAGRTEQDFVGSGLSGMHGNDPMSDDYGAYRFETGTGGDGPSIEYGHTGAYWDREESVDNIGRIVTGDRPVADR</sequence>
<organism evidence="3 4">
    <name type="scientific">Actinophytocola gossypii</name>
    <dbReference type="NCBI Taxonomy" id="2812003"/>
    <lineage>
        <taxon>Bacteria</taxon>
        <taxon>Bacillati</taxon>
        <taxon>Actinomycetota</taxon>
        <taxon>Actinomycetes</taxon>
        <taxon>Pseudonocardiales</taxon>
        <taxon>Pseudonocardiaceae</taxon>
    </lineage>
</organism>
<dbReference type="Pfam" id="PF06259">
    <property type="entry name" value="Abhydrolase_8"/>
    <property type="match status" value="1"/>
</dbReference>
<feature type="region of interest" description="Disordered" evidence="1">
    <location>
        <begin position="478"/>
        <end position="497"/>
    </location>
</feature>
<dbReference type="InterPro" id="IPR029058">
    <property type="entry name" value="AB_hydrolase_fold"/>
</dbReference>
<keyword evidence="4" id="KW-1185">Reference proteome</keyword>
<evidence type="ECO:0000259" key="2">
    <source>
        <dbReference type="Pfam" id="PF06259"/>
    </source>
</evidence>
<reference evidence="3 4" key="1">
    <citation type="submission" date="2021-02" db="EMBL/GenBank/DDBJ databases">
        <title>Actinophytocola xerophila sp. nov., isolated from soil of cotton cropping field.</title>
        <authorList>
            <person name="Huang R."/>
            <person name="Chen X."/>
            <person name="Ge X."/>
            <person name="Liu W."/>
        </authorList>
    </citation>
    <scope>NUCLEOTIDE SEQUENCE [LARGE SCALE GENOMIC DNA]</scope>
    <source>
        <strain evidence="3 4">S1-96</strain>
    </source>
</reference>
<dbReference type="SUPFAM" id="SSF140453">
    <property type="entry name" value="EsxAB dimer-like"/>
    <property type="match status" value="1"/>
</dbReference>
<dbReference type="Proteomes" id="UP001156441">
    <property type="component" value="Unassembled WGS sequence"/>
</dbReference>
<proteinExistence type="predicted"/>
<dbReference type="InterPro" id="IPR010427">
    <property type="entry name" value="DUF1023"/>
</dbReference>
<evidence type="ECO:0000256" key="1">
    <source>
        <dbReference type="SAM" id="MobiDB-lite"/>
    </source>
</evidence>
<dbReference type="SUPFAM" id="SSF53474">
    <property type="entry name" value="alpha/beta-Hydrolases"/>
    <property type="match status" value="1"/>
</dbReference>
<evidence type="ECO:0000313" key="3">
    <source>
        <dbReference type="EMBL" id="MCT2584026.1"/>
    </source>
</evidence>
<dbReference type="EMBL" id="JAFFZE010000010">
    <property type="protein sequence ID" value="MCT2584026.1"/>
    <property type="molecule type" value="Genomic_DNA"/>
</dbReference>
<feature type="domain" description="DUF1023" evidence="2">
    <location>
        <begin position="291"/>
        <end position="435"/>
    </location>
</feature>
<dbReference type="Gene3D" id="1.10.287.1060">
    <property type="entry name" value="ESAT-6-like"/>
    <property type="match status" value="1"/>
</dbReference>
<name>A0ABT2J8C5_9PSEU</name>
<comment type="caution">
    <text evidence="3">The sequence shown here is derived from an EMBL/GenBank/DDBJ whole genome shotgun (WGS) entry which is preliminary data.</text>
</comment>
<accession>A0ABT2J8C5</accession>
<gene>
    <name evidence="3" type="ORF">JT362_12950</name>
</gene>